<gene>
    <name evidence="1" type="ORF">SAMN04487997_0305</name>
</gene>
<keyword evidence="2" id="KW-1185">Reference proteome</keyword>
<sequence>MSKYVVHYEMRKANASASFSKTAECETEHAAIRIAEAQGRKDRPGYDFNLKRVEKK</sequence>
<evidence type="ECO:0000313" key="2">
    <source>
        <dbReference type="Proteomes" id="UP000199420"/>
    </source>
</evidence>
<reference evidence="1 2" key="1">
    <citation type="submission" date="2016-10" db="EMBL/GenBank/DDBJ databases">
        <authorList>
            <person name="de Groot N.N."/>
        </authorList>
    </citation>
    <scope>NUCLEOTIDE SEQUENCE [LARGE SCALE GENOMIC DNA]</scope>
    <source>
        <strain evidence="1 2">DSM 26515</strain>
    </source>
</reference>
<name>A0A1H7ADM7_9GAMM</name>
<dbReference type="Proteomes" id="UP000199420">
    <property type="component" value="Unassembled WGS sequence"/>
</dbReference>
<evidence type="ECO:0000313" key="1">
    <source>
        <dbReference type="EMBL" id="SEJ59970.1"/>
    </source>
</evidence>
<organism evidence="1 2">
    <name type="scientific">Frateuria terrea</name>
    <dbReference type="NCBI Taxonomy" id="529704"/>
    <lineage>
        <taxon>Bacteria</taxon>
        <taxon>Pseudomonadati</taxon>
        <taxon>Pseudomonadota</taxon>
        <taxon>Gammaproteobacteria</taxon>
        <taxon>Lysobacterales</taxon>
        <taxon>Rhodanobacteraceae</taxon>
        <taxon>Frateuria</taxon>
    </lineage>
</organism>
<dbReference type="EMBL" id="FNYC01000018">
    <property type="protein sequence ID" value="SEJ59970.1"/>
    <property type="molecule type" value="Genomic_DNA"/>
</dbReference>
<protein>
    <submittedName>
        <fullName evidence="1">Uncharacterized protein</fullName>
    </submittedName>
</protein>
<proteinExistence type="predicted"/>
<accession>A0A1H7ADM7</accession>
<dbReference type="AlphaFoldDB" id="A0A1H7ADM7"/>